<dbReference type="KEGG" id="agv:OJF2_55520"/>
<keyword evidence="3" id="KW-1133">Transmembrane helix</keyword>
<dbReference type="OrthoDB" id="291597at2"/>
<sequence length="663" mass="71568">MSGLLSLGLSNAAAASAMALGVALLALFLGRRPAWRHCLVLVVLLKLVTPPIWEVAVPGLDGGPAGDGAPIPRAIPAEPEELTLVEGVEFFVEDEGPATVAPPGTDAAAAMVGPSPSPAAPWAALLGKLWLAGALAMIGLSGIRIFRFARVLRGAYPVPDEVQDEIAALAERMGVHRTPAAYFLDAAVSPMVWSLGRRPRLILPAGLWKTLDGRQRSMVLAHELAHLRRGDHLVRLFELAVCSLYWWLPVTWWARRALREAEEQCCDAWVIWAFPDEARTYAETLLDTIDFLIPIRAPEPLLASGFGRTQQLRRRLTMIMLGRTPRTLGAASTFAALSLAAVLLPLRPSLAQKPDEAKTAETAITVTADADSATQGEARSEALTIDVVGKPTDEDDPNVVTFNVAGKPTVADEPRVLTFNLAGTERADVAALARVEIRDDEAKDGPKDDKSAAAVSQSIHIVIKNGDKVDEIQAESIADAIQKLKQKIGTIAAEAPKGAETEARIQALQKALNGLPRLDIKKPGAGDAKIITGDRLVLSRVGSPEEAAKNKARVDELRKGVSKLQKELVEKQKELARAQAELARVSARVVVTRAPEIRITGDRPGQRMEARNIVIRDQRTAPDAKPGELKADDRKRLDSLERSLAKLLDEVKELKKHDGDKPK</sequence>
<evidence type="ECO:0000256" key="2">
    <source>
        <dbReference type="SAM" id="MobiDB-lite"/>
    </source>
</evidence>
<dbReference type="Pfam" id="PF05569">
    <property type="entry name" value="Peptidase_M56"/>
    <property type="match status" value="1"/>
</dbReference>
<reference evidence="5 6" key="1">
    <citation type="submission" date="2019-08" db="EMBL/GenBank/DDBJ databases">
        <title>Deep-cultivation of Planctomycetes and their phenomic and genomic characterization uncovers novel biology.</title>
        <authorList>
            <person name="Wiegand S."/>
            <person name="Jogler M."/>
            <person name="Boedeker C."/>
            <person name="Pinto D."/>
            <person name="Vollmers J."/>
            <person name="Rivas-Marin E."/>
            <person name="Kohn T."/>
            <person name="Peeters S.H."/>
            <person name="Heuer A."/>
            <person name="Rast P."/>
            <person name="Oberbeckmann S."/>
            <person name="Bunk B."/>
            <person name="Jeske O."/>
            <person name="Meyerdierks A."/>
            <person name="Storesund J.E."/>
            <person name="Kallscheuer N."/>
            <person name="Luecker S."/>
            <person name="Lage O.M."/>
            <person name="Pohl T."/>
            <person name="Merkel B.J."/>
            <person name="Hornburger P."/>
            <person name="Mueller R.-W."/>
            <person name="Bruemmer F."/>
            <person name="Labrenz M."/>
            <person name="Spormann A.M."/>
            <person name="Op den Camp H."/>
            <person name="Overmann J."/>
            <person name="Amann R."/>
            <person name="Jetten M.S.M."/>
            <person name="Mascher T."/>
            <person name="Medema M.H."/>
            <person name="Devos D.P."/>
            <person name="Kaster A.-K."/>
            <person name="Ovreas L."/>
            <person name="Rohde M."/>
            <person name="Galperin M.Y."/>
            <person name="Jogler C."/>
        </authorList>
    </citation>
    <scope>NUCLEOTIDE SEQUENCE [LARGE SCALE GENOMIC DNA]</scope>
    <source>
        <strain evidence="5 6">OJF2</strain>
    </source>
</reference>
<feature type="coiled-coil region" evidence="1">
    <location>
        <begin position="547"/>
        <end position="588"/>
    </location>
</feature>
<dbReference type="PANTHER" id="PTHR34978">
    <property type="entry name" value="POSSIBLE SENSOR-TRANSDUCER PROTEIN BLAR"/>
    <property type="match status" value="1"/>
</dbReference>
<keyword evidence="6" id="KW-1185">Reference proteome</keyword>
<evidence type="ECO:0000256" key="1">
    <source>
        <dbReference type="SAM" id="Coils"/>
    </source>
</evidence>
<proteinExistence type="predicted"/>
<dbReference type="AlphaFoldDB" id="A0A5B9W968"/>
<dbReference type="Proteomes" id="UP000324233">
    <property type="component" value="Chromosome"/>
</dbReference>
<dbReference type="PANTHER" id="PTHR34978:SF3">
    <property type="entry name" value="SLR0241 PROTEIN"/>
    <property type="match status" value="1"/>
</dbReference>
<evidence type="ECO:0000313" key="6">
    <source>
        <dbReference type="Proteomes" id="UP000324233"/>
    </source>
</evidence>
<feature type="transmembrane region" description="Helical" evidence="3">
    <location>
        <begin position="12"/>
        <end position="30"/>
    </location>
</feature>
<evidence type="ECO:0000313" key="5">
    <source>
        <dbReference type="EMBL" id="QEH36967.1"/>
    </source>
</evidence>
<dbReference type="RefSeq" id="WP_148596590.1">
    <property type="nucleotide sequence ID" value="NZ_CP042997.1"/>
</dbReference>
<keyword evidence="1" id="KW-0175">Coiled coil</keyword>
<evidence type="ECO:0000256" key="3">
    <source>
        <dbReference type="SAM" id="Phobius"/>
    </source>
</evidence>
<name>A0A5B9W968_9BACT</name>
<protein>
    <submittedName>
        <fullName evidence="5">BlaR1 peptidase M56</fullName>
    </submittedName>
</protein>
<feature type="domain" description="Peptidase M56" evidence="4">
    <location>
        <begin position="14"/>
        <end position="319"/>
    </location>
</feature>
<accession>A0A5B9W968</accession>
<dbReference type="CDD" id="cd07341">
    <property type="entry name" value="M56_BlaR1_MecR1_like"/>
    <property type="match status" value="1"/>
</dbReference>
<dbReference type="InterPro" id="IPR008756">
    <property type="entry name" value="Peptidase_M56"/>
</dbReference>
<evidence type="ECO:0000259" key="4">
    <source>
        <dbReference type="Pfam" id="PF05569"/>
    </source>
</evidence>
<feature type="region of interest" description="Disordered" evidence="2">
    <location>
        <begin position="611"/>
        <end position="636"/>
    </location>
</feature>
<keyword evidence="3" id="KW-0812">Transmembrane</keyword>
<dbReference type="EMBL" id="CP042997">
    <property type="protein sequence ID" value="QEH36967.1"/>
    <property type="molecule type" value="Genomic_DNA"/>
</dbReference>
<gene>
    <name evidence="5" type="ORF">OJF2_55520</name>
</gene>
<keyword evidence="3" id="KW-0472">Membrane</keyword>
<dbReference type="Gene3D" id="3.30.2010.10">
    <property type="entry name" value="Metalloproteases ('zincins'), catalytic domain"/>
    <property type="match status" value="1"/>
</dbReference>
<dbReference type="InterPro" id="IPR052173">
    <property type="entry name" value="Beta-lactam_resp_regulator"/>
</dbReference>
<organism evidence="5 6">
    <name type="scientific">Aquisphaera giovannonii</name>
    <dbReference type="NCBI Taxonomy" id="406548"/>
    <lineage>
        <taxon>Bacteria</taxon>
        <taxon>Pseudomonadati</taxon>
        <taxon>Planctomycetota</taxon>
        <taxon>Planctomycetia</taxon>
        <taxon>Isosphaerales</taxon>
        <taxon>Isosphaeraceae</taxon>
        <taxon>Aquisphaera</taxon>
    </lineage>
</organism>